<reference evidence="3 4" key="1">
    <citation type="journal article" date="2018" name="Mol. Plant">
        <title>The genome of Artemisia annua provides insight into the evolution of Asteraceae family and artemisinin biosynthesis.</title>
        <authorList>
            <person name="Shen Q."/>
            <person name="Zhang L."/>
            <person name="Liao Z."/>
            <person name="Wang S."/>
            <person name="Yan T."/>
            <person name="Shi P."/>
            <person name="Liu M."/>
            <person name="Fu X."/>
            <person name="Pan Q."/>
            <person name="Wang Y."/>
            <person name="Lv Z."/>
            <person name="Lu X."/>
            <person name="Zhang F."/>
            <person name="Jiang W."/>
            <person name="Ma Y."/>
            <person name="Chen M."/>
            <person name="Hao X."/>
            <person name="Li L."/>
            <person name="Tang Y."/>
            <person name="Lv G."/>
            <person name="Zhou Y."/>
            <person name="Sun X."/>
            <person name="Brodelius P.E."/>
            <person name="Rose J.K.C."/>
            <person name="Tang K."/>
        </authorList>
    </citation>
    <scope>NUCLEOTIDE SEQUENCE [LARGE SCALE GENOMIC DNA]</scope>
    <source>
        <strain evidence="4">cv. Huhao1</strain>
        <tissue evidence="3">Leaf</tissue>
    </source>
</reference>
<organism evidence="3 4">
    <name type="scientific">Artemisia annua</name>
    <name type="common">Sweet wormwood</name>
    <dbReference type="NCBI Taxonomy" id="35608"/>
    <lineage>
        <taxon>Eukaryota</taxon>
        <taxon>Viridiplantae</taxon>
        <taxon>Streptophyta</taxon>
        <taxon>Embryophyta</taxon>
        <taxon>Tracheophyta</taxon>
        <taxon>Spermatophyta</taxon>
        <taxon>Magnoliopsida</taxon>
        <taxon>eudicotyledons</taxon>
        <taxon>Gunneridae</taxon>
        <taxon>Pentapetalae</taxon>
        <taxon>asterids</taxon>
        <taxon>campanulids</taxon>
        <taxon>Asterales</taxon>
        <taxon>Asteraceae</taxon>
        <taxon>Asteroideae</taxon>
        <taxon>Anthemideae</taxon>
        <taxon>Artemisiinae</taxon>
        <taxon>Artemisia</taxon>
    </lineage>
</organism>
<dbReference type="Proteomes" id="UP000245207">
    <property type="component" value="Unassembled WGS sequence"/>
</dbReference>
<feature type="region of interest" description="Disordered" evidence="1">
    <location>
        <begin position="1"/>
        <end position="33"/>
    </location>
</feature>
<keyword evidence="4" id="KW-1185">Reference proteome</keyword>
<feature type="compositionally biased region" description="Low complexity" evidence="1">
    <location>
        <begin position="1"/>
        <end position="26"/>
    </location>
</feature>
<dbReference type="EMBL" id="PKPP01000351">
    <property type="protein sequence ID" value="PWA93857.1"/>
    <property type="molecule type" value="Genomic_DNA"/>
</dbReference>
<dbReference type="InterPro" id="IPR029472">
    <property type="entry name" value="Copia-like_N"/>
</dbReference>
<name>A0A2U1Q778_ARTAN</name>
<evidence type="ECO:0000259" key="2">
    <source>
        <dbReference type="Pfam" id="PF14244"/>
    </source>
</evidence>
<dbReference type="PANTHER" id="PTHR37610">
    <property type="entry name" value="CCHC-TYPE DOMAIN-CONTAINING PROTEIN"/>
    <property type="match status" value="1"/>
</dbReference>
<sequence length="90" mass="9721">MANSNSNTTQNTTNSSNPPVTNPINNQEHQNMNNDLLYLASSDHPGMMLTNTPFNGSNFLGWSRTIKMALGAKLKLGFIDGSLAKPPVTD</sequence>
<proteinExistence type="predicted"/>
<comment type="caution">
    <text evidence="3">The sequence shown here is derived from an EMBL/GenBank/DDBJ whole genome shotgun (WGS) entry which is preliminary data.</text>
</comment>
<gene>
    <name evidence="3" type="ORF">CTI12_AA066750</name>
</gene>
<dbReference type="Pfam" id="PF14244">
    <property type="entry name" value="Retrotran_gag_3"/>
    <property type="match status" value="1"/>
</dbReference>
<accession>A0A2U1Q778</accession>
<evidence type="ECO:0000256" key="1">
    <source>
        <dbReference type="SAM" id="MobiDB-lite"/>
    </source>
</evidence>
<evidence type="ECO:0000313" key="3">
    <source>
        <dbReference type="EMBL" id="PWA93857.1"/>
    </source>
</evidence>
<feature type="domain" description="Retrotransposon Copia-like N-terminal" evidence="2">
    <location>
        <begin position="41"/>
        <end position="87"/>
    </location>
</feature>
<dbReference type="PANTHER" id="PTHR37610:SF40">
    <property type="entry name" value="OS01G0909600 PROTEIN"/>
    <property type="match status" value="1"/>
</dbReference>
<evidence type="ECO:0000313" key="4">
    <source>
        <dbReference type="Proteomes" id="UP000245207"/>
    </source>
</evidence>
<dbReference type="AlphaFoldDB" id="A0A2U1Q778"/>
<protein>
    <recommendedName>
        <fullName evidence="2">Retrotransposon Copia-like N-terminal domain-containing protein</fullName>
    </recommendedName>
</protein>
<dbReference type="OrthoDB" id="5544992at2759"/>